<dbReference type="Pfam" id="PF05834">
    <property type="entry name" value="Lycopene_cycl"/>
    <property type="match status" value="1"/>
</dbReference>
<dbReference type="Gene3D" id="3.30.9.10">
    <property type="entry name" value="D-Amino Acid Oxidase, subunit A, domain 2"/>
    <property type="match status" value="1"/>
</dbReference>
<name>A0A7L9FIS7_9CREN</name>
<dbReference type="AlphaFoldDB" id="A0A7L9FIS7"/>
<dbReference type="Proteomes" id="UP000594121">
    <property type="component" value="Chromosome"/>
</dbReference>
<dbReference type="PANTHER" id="PTHR42685">
    <property type="entry name" value="GERANYLGERANYL DIPHOSPHATE REDUCTASE"/>
    <property type="match status" value="1"/>
</dbReference>
<protein>
    <submittedName>
        <fullName evidence="1">NAD(P)/FAD-dependent oxidoreductase</fullName>
    </submittedName>
</protein>
<evidence type="ECO:0000313" key="2">
    <source>
        <dbReference type="Proteomes" id="UP000594121"/>
    </source>
</evidence>
<dbReference type="Gene3D" id="3.50.50.60">
    <property type="entry name" value="FAD/NAD(P)-binding domain"/>
    <property type="match status" value="1"/>
</dbReference>
<dbReference type="InParanoid" id="A0A7L9FIS7"/>
<dbReference type="PRINTS" id="PR00420">
    <property type="entry name" value="RNGMNOXGNASE"/>
</dbReference>
<dbReference type="InterPro" id="IPR050407">
    <property type="entry name" value="Geranylgeranyl_reductase"/>
</dbReference>
<proteinExistence type="predicted"/>
<sequence length="385" mass="42700">MQRDYDVIVLGGGSAGLQSARSILEKAGGFSVLVIEEDRRVGFPEHCTGLVSLKGVSTFLRLNHWQIAVNYVRGAHIMSPSGTRVTVEKKSSVAAVINRPLYEQKLYDIVSRRADILLGVKATTDGRSVKAGSKRLVARYIVDARGLKSLSSRHPQARRWILPALQYDVRVESTDSEYVYIFLGSKFSQGFFAWAVPLGDDVFRIGLASENLVLTRMKYLLRRMGELTRGSLRPKDVRKVIGGAVYTGGLREHVKGTVLYVGDSAGQTKPTTGGGLVYHSRASILLAKALERGEPEAYARDVKRTLGLEILGQLALRRIFNRMSDSELDYMLASIKEIEGEEIISTYGDMDTQTKVILRVGMELLRKKPLFYTRLLLSIVSSIIS</sequence>
<evidence type="ECO:0000313" key="1">
    <source>
        <dbReference type="EMBL" id="QOJ79541.1"/>
    </source>
</evidence>
<reference evidence="1 2" key="1">
    <citation type="submission" date="2020-10" db="EMBL/GenBank/DDBJ databases">
        <title>Thermofilum lucidum 3507LT sp. nov. a novel member of Thermofilaceae family isolated from Chile hot spring, and proposal of description order Thermofilales.</title>
        <authorList>
            <person name="Zayulina K.S."/>
            <person name="Elcheninov A.G."/>
            <person name="Toshchakov S.V."/>
            <person name="Kublanov I.V."/>
        </authorList>
    </citation>
    <scope>NUCLEOTIDE SEQUENCE [LARGE SCALE GENOMIC DNA]</scope>
    <source>
        <strain evidence="1 2">3507LT</strain>
    </source>
</reference>
<accession>A0A7L9FIS7</accession>
<dbReference type="RefSeq" id="WP_192819513.1">
    <property type="nucleotide sequence ID" value="NZ_CP062310.1"/>
</dbReference>
<dbReference type="KEGG" id="thel:IG193_03530"/>
<keyword evidence="2" id="KW-1185">Reference proteome</keyword>
<gene>
    <name evidence="1" type="ORF">IG193_03530</name>
</gene>
<dbReference type="SUPFAM" id="SSF51905">
    <property type="entry name" value="FAD/NAD(P)-binding domain"/>
    <property type="match status" value="1"/>
</dbReference>
<dbReference type="EMBL" id="CP062310">
    <property type="protein sequence ID" value="QOJ79541.1"/>
    <property type="molecule type" value="Genomic_DNA"/>
</dbReference>
<organism evidence="1 2">
    <name type="scientific">Infirmifilum lucidum</name>
    <dbReference type="NCBI Taxonomy" id="2776706"/>
    <lineage>
        <taxon>Archaea</taxon>
        <taxon>Thermoproteota</taxon>
        <taxon>Thermoprotei</taxon>
        <taxon>Thermofilales</taxon>
        <taxon>Thermofilaceae</taxon>
        <taxon>Infirmifilum</taxon>
    </lineage>
</organism>
<dbReference type="GeneID" id="59148936"/>
<dbReference type="InterPro" id="IPR036188">
    <property type="entry name" value="FAD/NAD-bd_sf"/>
</dbReference>
<dbReference type="PANTHER" id="PTHR42685:SF22">
    <property type="entry name" value="CONDITIONED MEDIUM FACTOR RECEPTOR 1"/>
    <property type="match status" value="1"/>
</dbReference>